<keyword evidence="4" id="KW-1185">Reference proteome</keyword>
<dbReference type="InterPro" id="IPR050587">
    <property type="entry name" value="GNT1/Glycosyltrans_8"/>
</dbReference>
<dbReference type="PANTHER" id="PTHR11183">
    <property type="entry name" value="GLYCOGENIN SUBFAMILY MEMBER"/>
    <property type="match status" value="1"/>
</dbReference>
<feature type="chain" id="PRO_5001532454" evidence="2">
    <location>
        <begin position="21"/>
        <end position="513"/>
    </location>
</feature>
<evidence type="ECO:0000256" key="2">
    <source>
        <dbReference type="SAM" id="SignalP"/>
    </source>
</evidence>
<dbReference type="EMBL" id="CAIX01000098">
    <property type="protein sequence ID" value="CCI45428.1"/>
    <property type="molecule type" value="Genomic_DNA"/>
</dbReference>
<keyword evidence="1" id="KW-0812">Transmembrane</keyword>
<accession>A0A024GG07</accession>
<dbReference type="InterPro" id="IPR029044">
    <property type="entry name" value="Nucleotide-diphossugar_trans"/>
</dbReference>
<reference evidence="3 4" key="1">
    <citation type="submission" date="2012-05" db="EMBL/GenBank/DDBJ databases">
        <title>Recombination and specialization in a pathogen metapopulation.</title>
        <authorList>
            <person name="Gardiner A."/>
            <person name="Kemen E."/>
            <person name="Schultz-Larsen T."/>
            <person name="MacLean D."/>
            <person name="Van Oosterhout C."/>
            <person name="Jones J.D.G."/>
        </authorList>
    </citation>
    <scope>NUCLEOTIDE SEQUENCE [LARGE SCALE GENOMIC DNA]</scope>
    <source>
        <strain evidence="3 4">Ac Nc2</strain>
    </source>
</reference>
<dbReference type="InParanoid" id="A0A024GG07"/>
<feature type="transmembrane region" description="Helical" evidence="1">
    <location>
        <begin position="441"/>
        <end position="464"/>
    </location>
</feature>
<feature type="transmembrane region" description="Helical" evidence="1">
    <location>
        <begin position="470"/>
        <end position="491"/>
    </location>
</feature>
<sequence length="513" mass="59789">MRSVGRFLSFNLTLLASIQANSPQRHLHYASKPSPLHAKAKSNFAYVTVHYEGTSRDQEYVLGIQVLMQSIKLSGTRHDLVVLVSESVTFATKKLFRDIGCRVLEVVDITNPYLNHTLKNQNFIHTLNKLHIWNLLEYDRVVYLDADNIVLRNADELFMCGPFCAVFMNPCHFHTGLLVVTPDEKEYKRLLQQLEIQNSFDGADQGFLSSVYSNELRKAPLFTPFRVNLNEKISGMRLPVGYNINHKYFYEQYHWKLFYLRHFATMTSPLSPTKVVVESARPIPAITIGFPMTPQLKPWYWWAAFSLDLHHVWHDVRATLPSKHERYGFHCVSHALMQYVLTIFATFACVFGIRYFIPLHFVHEKMCVYVLRKDSQYRTFYLLFRIALVAMTAWLTPNGIHPLSRLHDAIILTIIRNVGLLVLLSTVLYSFRKPFSVEVPAILYLARFWMQVAYLILFEGFIIWASTWRIFPNILSRLIVLASILFFCGCWQTHFLRFAIETECIDKKDRRSL</sequence>
<comment type="caution">
    <text evidence="3">The sequence shown here is derived from an EMBL/GenBank/DDBJ whole genome shotgun (WGS) entry which is preliminary data.</text>
</comment>
<gene>
    <name evidence="3" type="ORF">BN9_063250</name>
</gene>
<dbReference type="GO" id="GO:0016757">
    <property type="term" value="F:glycosyltransferase activity"/>
    <property type="evidence" value="ECO:0007669"/>
    <property type="project" value="InterPro"/>
</dbReference>
<dbReference type="Proteomes" id="UP000053237">
    <property type="component" value="Unassembled WGS sequence"/>
</dbReference>
<keyword evidence="2" id="KW-0732">Signal</keyword>
<dbReference type="AlphaFoldDB" id="A0A024GG07"/>
<evidence type="ECO:0000256" key="1">
    <source>
        <dbReference type="SAM" id="Phobius"/>
    </source>
</evidence>
<evidence type="ECO:0000313" key="4">
    <source>
        <dbReference type="Proteomes" id="UP000053237"/>
    </source>
</evidence>
<dbReference type="STRING" id="65357.A0A024GG07"/>
<keyword evidence="1" id="KW-0472">Membrane</keyword>
<feature type="transmembrane region" description="Helical" evidence="1">
    <location>
        <begin position="409"/>
        <end position="429"/>
    </location>
</feature>
<evidence type="ECO:0000313" key="3">
    <source>
        <dbReference type="EMBL" id="CCI45428.1"/>
    </source>
</evidence>
<feature type="signal peptide" evidence="2">
    <location>
        <begin position="1"/>
        <end position="20"/>
    </location>
</feature>
<keyword evidence="1" id="KW-1133">Transmembrane helix</keyword>
<dbReference type="OrthoDB" id="2014201at2759"/>
<name>A0A024GG07_9STRA</name>
<organism evidence="3 4">
    <name type="scientific">Albugo candida</name>
    <dbReference type="NCBI Taxonomy" id="65357"/>
    <lineage>
        <taxon>Eukaryota</taxon>
        <taxon>Sar</taxon>
        <taxon>Stramenopiles</taxon>
        <taxon>Oomycota</taxon>
        <taxon>Peronosporomycetes</taxon>
        <taxon>Albuginales</taxon>
        <taxon>Albuginaceae</taxon>
        <taxon>Albugo</taxon>
    </lineage>
</organism>
<dbReference type="InterPro" id="IPR002495">
    <property type="entry name" value="Glyco_trans_8"/>
</dbReference>
<protein>
    <submittedName>
        <fullName evidence="3">Uncharacterized protein</fullName>
    </submittedName>
</protein>
<dbReference type="Gene3D" id="3.90.550.10">
    <property type="entry name" value="Spore Coat Polysaccharide Biosynthesis Protein SpsA, Chain A"/>
    <property type="match status" value="1"/>
</dbReference>
<feature type="transmembrane region" description="Helical" evidence="1">
    <location>
        <begin position="336"/>
        <end position="357"/>
    </location>
</feature>
<dbReference type="Pfam" id="PF01501">
    <property type="entry name" value="Glyco_transf_8"/>
    <property type="match status" value="1"/>
</dbReference>
<dbReference type="SUPFAM" id="SSF53448">
    <property type="entry name" value="Nucleotide-diphospho-sugar transferases"/>
    <property type="match status" value="1"/>
</dbReference>
<feature type="transmembrane region" description="Helical" evidence="1">
    <location>
        <begin position="378"/>
        <end position="397"/>
    </location>
</feature>
<proteinExistence type="predicted"/>